<reference evidence="3" key="2">
    <citation type="submission" date="2015-01" db="EMBL/GenBank/DDBJ databases">
        <title>Evolutionary Origins and Diversification of the Mycorrhizal Mutualists.</title>
        <authorList>
            <consortium name="DOE Joint Genome Institute"/>
            <consortium name="Mycorrhizal Genomics Consortium"/>
            <person name="Kohler A."/>
            <person name="Kuo A."/>
            <person name="Nagy L.G."/>
            <person name="Floudas D."/>
            <person name="Copeland A."/>
            <person name="Barry K.W."/>
            <person name="Cichocki N."/>
            <person name="Veneault-Fourrey C."/>
            <person name="LaButti K."/>
            <person name="Lindquist E.A."/>
            <person name="Lipzen A."/>
            <person name="Lundell T."/>
            <person name="Morin E."/>
            <person name="Murat C."/>
            <person name="Riley R."/>
            <person name="Ohm R."/>
            <person name="Sun H."/>
            <person name="Tunlid A."/>
            <person name="Henrissat B."/>
            <person name="Grigoriev I.V."/>
            <person name="Hibbett D.S."/>
            <person name="Martin F."/>
        </authorList>
    </citation>
    <scope>NUCLEOTIDE SEQUENCE [LARGE SCALE GENOMIC DNA]</scope>
    <source>
        <strain evidence="3">h7</strain>
    </source>
</reference>
<accession>A0A0C3D107</accession>
<keyword evidence="1" id="KW-0472">Membrane</keyword>
<dbReference type="PANTHER" id="PTHR40465">
    <property type="entry name" value="CHROMOSOME 1, WHOLE GENOME SHOTGUN SEQUENCE"/>
    <property type="match status" value="1"/>
</dbReference>
<keyword evidence="1" id="KW-1133">Transmembrane helix</keyword>
<feature type="transmembrane region" description="Helical" evidence="1">
    <location>
        <begin position="22"/>
        <end position="43"/>
    </location>
</feature>
<organism evidence="2 3">
    <name type="scientific">Hebeloma cylindrosporum</name>
    <dbReference type="NCBI Taxonomy" id="76867"/>
    <lineage>
        <taxon>Eukaryota</taxon>
        <taxon>Fungi</taxon>
        <taxon>Dikarya</taxon>
        <taxon>Basidiomycota</taxon>
        <taxon>Agaricomycotina</taxon>
        <taxon>Agaricomycetes</taxon>
        <taxon>Agaricomycetidae</taxon>
        <taxon>Agaricales</taxon>
        <taxon>Agaricineae</taxon>
        <taxon>Hymenogastraceae</taxon>
        <taxon>Hebeloma</taxon>
    </lineage>
</organism>
<dbReference type="STRING" id="686832.A0A0C3D107"/>
<feature type="transmembrane region" description="Helical" evidence="1">
    <location>
        <begin position="55"/>
        <end position="76"/>
    </location>
</feature>
<evidence type="ECO:0000256" key="1">
    <source>
        <dbReference type="SAM" id="Phobius"/>
    </source>
</evidence>
<dbReference type="PANTHER" id="PTHR40465:SF1">
    <property type="entry name" value="DUF6534 DOMAIN-CONTAINING PROTEIN"/>
    <property type="match status" value="1"/>
</dbReference>
<sequence length="110" mass="12285">MDANSPPYFAAQEVDKIVGPQILTVLLNSGLLGVLSVQVYLYYLAFPNDRSYMKCLVYGIYFLEFVQSVFIVEAGFQTFVNGFGDFEVLNQIKTQWLSIPVLTAIGESSL</sequence>
<proteinExistence type="predicted"/>
<protein>
    <submittedName>
        <fullName evidence="2">Uncharacterized protein</fullName>
    </submittedName>
</protein>
<gene>
    <name evidence="2" type="ORF">M413DRAFT_21944</name>
</gene>
<dbReference type="AlphaFoldDB" id="A0A0C3D107"/>
<dbReference type="HOGENOM" id="CLU_046025_16_2_1"/>
<evidence type="ECO:0000313" key="2">
    <source>
        <dbReference type="EMBL" id="KIM49806.1"/>
    </source>
</evidence>
<dbReference type="EMBL" id="KN831768">
    <property type="protein sequence ID" value="KIM49806.1"/>
    <property type="molecule type" value="Genomic_DNA"/>
</dbReference>
<name>A0A0C3D107_HEBCY</name>
<dbReference type="OrthoDB" id="2536347at2759"/>
<keyword evidence="3" id="KW-1185">Reference proteome</keyword>
<keyword evidence="1" id="KW-0812">Transmembrane</keyword>
<reference evidence="2 3" key="1">
    <citation type="submission" date="2014-04" db="EMBL/GenBank/DDBJ databases">
        <authorList>
            <consortium name="DOE Joint Genome Institute"/>
            <person name="Kuo A."/>
            <person name="Gay G."/>
            <person name="Dore J."/>
            <person name="Kohler A."/>
            <person name="Nagy L.G."/>
            <person name="Floudas D."/>
            <person name="Copeland A."/>
            <person name="Barry K.W."/>
            <person name="Cichocki N."/>
            <person name="Veneault-Fourrey C."/>
            <person name="LaButti K."/>
            <person name="Lindquist E.A."/>
            <person name="Lipzen A."/>
            <person name="Lundell T."/>
            <person name="Morin E."/>
            <person name="Murat C."/>
            <person name="Sun H."/>
            <person name="Tunlid A."/>
            <person name="Henrissat B."/>
            <person name="Grigoriev I.V."/>
            <person name="Hibbett D.S."/>
            <person name="Martin F."/>
            <person name="Nordberg H.P."/>
            <person name="Cantor M.N."/>
            <person name="Hua S.X."/>
        </authorList>
    </citation>
    <scope>NUCLEOTIDE SEQUENCE [LARGE SCALE GENOMIC DNA]</scope>
    <source>
        <strain evidence="3">h7</strain>
    </source>
</reference>
<dbReference type="Proteomes" id="UP000053424">
    <property type="component" value="Unassembled WGS sequence"/>
</dbReference>
<evidence type="ECO:0000313" key="3">
    <source>
        <dbReference type="Proteomes" id="UP000053424"/>
    </source>
</evidence>